<feature type="transmembrane region" description="Helical" evidence="1">
    <location>
        <begin position="134"/>
        <end position="154"/>
    </location>
</feature>
<dbReference type="Proteomes" id="UP000502297">
    <property type="component" value="Chromosome"/>
</dbReference>
<name>A0A6G8RY88_9GAMM</name>
<organism evidence="2 3">
    <name type="scientific">Acinetobacter shaoyimingii</name>
    <dbReference type="NCBI Taxonomy" id="2715164"/>
    <lineage>
        <taxon>Bacteria</taxon>
        <taxon>Pseudomonadati</taxon>
        <taxon>Pseudomonadota</taxon>
        <taxon>Gammaproteobacteria</taxon>
        <taxon>Moraxellales</taxon>
        <taxon>Moraxellaceae</taxon>
        <taxon>Acinetobacter</taxon>
    </lineage>
</organism>
<keyword evidence="1" id="KW-0812">Transmembrane</keyword>
<dbReference type="RefSeq" id="WP_166225425.1">
    <property type="nucleotide sequence ID" value="NZ_CP049801.1"/>
</dbReference>
<keyword evidence="1" id="KW-1133">Transmembrane helix</keyword>
<evidence type="ECO:0000313" key="2">
    <source>
        <dbReference type="EMBL" id="QIO06899.1"/>
    </source>
</evidence>
<dbReference type="KEGG" id="asha:G8E00_13580"/>
<dbReference type="EMBL" id="CP049801">
    <property type="protein sequence ID" value="QIO06899.1"/>
    <property type="molecule type" value="Genomic_DNA"/>
</dbReference>
<evidence type="ECO:0000256" key="1">
    <source>
        <dbReference type="SAM" id="Phobius"/>
    </source>
</evidence>
<dbReference type="InterPro" id="IPR048130">
    <property type="entry name" value="T6SS_ExIF-like"/>
</dbReference>
<sequence length="248" mass="27976">MSDFIKIEGRLEALEIHNEMMGTMGSGRDSQIMSSALLAGATESLSLSAQTLFVASQSRLHVQCIVAKIDDKICVGQFHRALLEENEQVVCAARPVEGNLYELYAILSPKSGLLHMPVGMGASKKTYTASAMKGARLIFLGTAIGMILLFIFMIDFDKEIFIIWFGVLFLFYFVIIFIMKGVIRSLLHLSEKSEQVFEVLGFKNPEEVFLLPSRLLSEKHSLLLESVFEYRNIIQDDPYPKDYFDKKN</sequence>
<gene>
    <name evidence="2" type="ORF">G8E00_13580</name>
</gene>
<proteinExistence type="predicted"/>
<evidence type="ECO:0000313" key="3">
    <source>
        <dbReference type="Proteomes" id="UP000502297"/>
    </source>
</evidence>
<accession>A0A6G8RY88</accession>
<dbReference type="AlphaFoldDB" id="A0A6G8RY88"/>
<protein>
    <submittedName>
        <fullName evidence="2">Uncharacterized protein</fullName>
    </submittedName>
</protein>
<dbReference type="NCBIfam" id="NF041560">
    <property type="entry name" value="T6SS_Burk_ExIF"/>
    <property type="match status" value="1"/>
</dbReference>
<feature type="transmembrane region" description="Helical" evidence="1">
    <location>
        <begin position="160"/>
        <end position="183"/>
    </location>
</feature>
<keyword evidence="3" id="KW-1185">Reference proteome</keyword>
<keyword evidence="1" id="KW-0472">Membrane</keyword>
<reference evidence="2 3" key="1">
    <citation type="submission" date="2020-03" db="EMBL/GenBank/DDBJ databases">
        <authorList>
            <person name="Zhu W."/>
        </authorList>
    </citation>
    <scope>NUCLEOTIDE SEQUENCE [LARGE SCALE GENOMIC DNA]</scope>
    <source>
        <strain evidence="2 3">323-1</strain>
    </source>
</reference>